<dbReference type="AlphaFoldDB" id="A0A6A5Y7F8"/>
<dbReference type="InterPro" id="IPR003140">
    <property type="entry name" value="PLipase/COase/thioEstase"/>
</dbReference>
<dbReference type="RefSeq" id="XP_033389568.1">
    <property type="nucleotide sequence ID" value="XM_033526566.1"/>
</dbReference>
<dbReference type="SUPFAM" id="SSF53474">
    <property type="entry name" value="alpha/beta-Hydrolases"/>
    <property type="match status" value="1"/>
</dbReference>
<dbReference type="GO" id="GO:0005737">
    <property type="term" value="C:cytoplasm"/>
    <property type="evidence" value="ECO:0007669"/>
    <property type="project" value="TreeGrafter"/>
</dbReference>
<evidence type="ECO:0000313" key="3">
    <source>
        <dbReference type="EMBL" id="KAF2021229.1"/>
    </source>
</evidence>
<keyword evidence="3" id="KW-0378">Hydrolase</keyword>
<dbReference type="OrthoDB" id="437457at2759"/>
<dbReference type="PANTHER" id="PTHR10655:SF67">
    <property type="entry name" value="PHOSPHOLIPASE_CARBOXYLESTERASE SUPERFAMILY (AFU_ORTHOLOGUE AFUA_5G09340)"/>
    <property type="match status" value="1"/>
</dbReference>
<dbReference type="InterPro" id="IPR029058">
    <property type="entry name" value="AB_hydrolase_fold"/>
</dbReference>
<dbReference type="Pfam" id="PF02230">
    <property type="entry name" value="Abhydrolase_2"/>
    <property type="match status" value="1"/>
</dbReference>
<reference evidence="3" key="1">
    <citation type="journal article" date="2020" name="Stud. Mycol.">
        <title>101 Dothideomycetes genomes: a test case for predicting lifestyles and emergence of pathogens.</title>
        <authorList>
            <person name="Haridas S."/>
            <person name="Albert R."/>
            <person name="Binder M."/>
            <person name="Bloem J."/>
            <person name="Labutti K."/>
            <person name="Salamov A."/>
            <person name="Andreopoulos B."/>
            <person name="Baker S."/>
            <person name="Barry K."/>
            <person name="Bills G."/>
            <person name="Bluhm B."/>
            <person name="Cannon C."/>
            <person name="Castanera R."/>
            <person name="Culley D."/>
            <person name="Daum C."/>
            <person name="Ezra D."/>
            <person name="Gonzalez J."/>
            <person name="Henrissat B."/>
            <person name="Kuo A."/>
            <person name="Liang C."/>
            <person name="Lipzen A."/>
            <person name="Lutzoni F."/>
            <person name="Magnuson J."/>
            <person name="Mondo S."/>
            <person name="Nolan M."/>
            <person name="Ohm R."/>
            <person name="Pangilinan J."/>
            <person name="Park H.-J."/>
            <person name="Ramirez L."/>
            <person name="Alfaro M."/>
            <person name="Sun H."/>
            <person name="Tritt A."/>
            <person name="Yoshinaga Y."/>
            <person name="Zwiers L.-H."/>
            <person name="Turgeon B."/>
            <person name="Goodwin S."/>
            <person name="Spatafora J."/>
            <person name="Crous P."/>
            <person name="Grigoriev I."/>
        </authorList>
    </citation>
    <scope>NUCLEOTIDE SEQUENCE</scope>
    <source>
        <strain evidence="3">CBS 175.79</strain>
    </source>
</reference>
<dbReference type="Proteomes" id="UP000799778">
    <property type="component" value="Unassembled WGS sequence"/>
</dbReference>
<gene>
    <name evidence="3" type="ORF">BU24DRAFT_416882</name>
</gene>
<dbReference type="GO" id="GO:0052689">
    <property type="term" value="F:carboxylic ester hydrolase activity"/>
    <property type="evidence" value="ECO:0007669"/>
    <property type="project" value="TreeGrafter"/>
</dbReference>
<keyword evidence="4" id="KW-1185">Reference proteome</keyword>
<organism evidence="3 4">
    <name type="scientific">Aaosphaeria arxii CBS 175.79</name>
    <dbReference type="NCBI Taxonomy" id="1450172"/>
    <lineage>
        <taxon>Eukaryota</taxon>
        <taxon>Fungi</taxon>
        <taxon>Dikarya</taxon>
        <taxon>Ascomycota</taxon>
        <taxon>Pezizomycotina</taxon>
        <taxon>Dothideomycetes</taxon>
        <taxon>Pleosporomycetidae</taxon>
        <taxon>Pleosporales</taxon>
        <taxon>Pleosporales incertae sedis</taxon>
        <taxon>Aaosphaeria</taxon>
    </lineage>
</organism>
<name>A0A6A5Y7F8_9PLEO</name>
<dbReference type="EMBL" id="ML978066">
    <property type="protein sequence ID" value="KAF2021229.1"/>
    <property type="molecule type" value="Genomic_DNA"/>
</dbReference>
<accession>A0A6A5Y7F8</accession>
<sequence length="246" mass="26250">MPGRLPTKSDFAQSIELSITPPPSGQPATNVLILLHGLGDTNAPFTKLGQQLSLPETACIAVQAPAPLPFDLGGFHWGDDLIFDQNTGVMDMDTGFKKATTVIKDGVIYDGLIGKCGYKGREIMIFGFAQGGMVALQVAAELDDNELGGVVGIGGFLSLSLPLKALEKKSKTPALVCKASKASAVSDSAISRMKDAFEFLEVKEWNKRGDGMPSNREEMMPIMQFFARRLRSTRGVPAGSVEISSV</sequence>
<dbReference type="Gene3D" id="3.40.50.1820">
    <property type="entry name" value="alpha/beta hydrolase"/>
    <property type="match status" value="1"/>
</dbReference>
<comment type="similarity">
    <text evidence="1">Belongs to the AB hydrolase superfamily. AB hydrolase 2 family.</text>
</comment>
<dbReference type="GeneID" id="54283963"/>
<proteinExistence type="inferred from homology"/>
<feature type="domain" description="Phospholipase/carboxylesterase/thioesterase" evidence="2">
    <location>
        <begin position="25"/>
        <end position="226"/>
    </location>
</feature>
<dbReference type="PANTHER" id="PTHR10655">
    <property type="entry name" value="LYSOPHOSPHOLIPASE-RELATED"/>
    <property type="match status" value="1"/>
</dbReference>
<protein>
    <submittedName>
        <fullName evidence="3">Alpha/beta-hydrolase</fullName>
    </submittedName>
</protein>
<evidence type="ECO:0000256" key="1">
    <source>
        <dbReference type="ARBA" id="ARBA00006499"/>
    </source>
</evidence>
<evidence type="ECO:0000259" key="2">
    <source>
        <dbReference type="Pfam" id="PF02230"/>
    </source>
</evidence>
<dbReference type="InterPro" id="IPR050565">
    <property type="entry name" value="LYPA1-2/EST-like"/>
</dbReference>
<dbReference type="GO" id="GO:0008474">
    <property type="term" value="F:palmitoyl-(protein) hydrolase activity"/>
    <property type="evidence" value="ECO:0007669"/>
    <property type="project" value="TreeGrafter"/>
</dbReference>
<evidence type="ECO:0000313" key="4">
    <source>
        <dbReference type="Proteomes" id="UP000799778"/>
    </source>
</evidence>